<protein>
    <recommendedName>
        <fullName evidence="5">polypeptide N-acetylgalactosaminyltransferase</fullName>
        <ecNumber evidence="5">2.4.1.41</ecNumber>
    </recommendedName>
</protein>
<organism evidence="21 22">
    <name type="scientific">Allacma fusca</name>
    <dbReference type="NCBI Taxonomy" id="39272"/>
    <lineage>
        <taxon>Eukaryota</taxon>
        <taxon>Metazoa</taxon>
        <taxon>Ecdysozoa</taxon>
        <taxon>Arthropoda</taxon>
        <taxon>Hexapoda</taxon>
        <taxon>Collembola</taxon>
        <taxon>Symphypleona</taxon>
        <taxon>Sminthuridae</taxon>
        <taxon>Allacma</taxon>
    </lineage>
</organism>
<dbReference type="Pfam" id="PF00535">
    <property type="entry name" value="Glycos_transf_2"/>
    <property type="match status" value="1"/>
</dbReference>
<comment type="catalytic activity">
    <reaction evidence="19">
        <text>L-seryl-[protein] + UDP-N-acetyl-alpha-D-galactosamine = a 3-O-[N-acetyl-alpha-D-galactosaminyl]-L-seryl-[protein] + UDP + H(+)</text>
        <dbReference type="Rhea" id="RHEA:23956"/>
        <dbReference type="Rhea" id="RHEA-COMP:9863"/>
        <dbReference type="Rhea" id="RHEA-COMP:12788"/>
        <dbReference type="ChEBI" id="CHEBI:15378"/>
        <dbReference type="ChEBI" id="CHEBI:29999"/>
        <dbReference type="ChEBI" id="CHEBI:53604"/>
        <dbReference type="ChEBI" id="CHEBI:58223"/>
        <dbReference type="ChEBI" id="CHEBI:67138"/>
        <dbReference type="EC" id="2.4.1.41"/>
    </reaction>
</comment>
<dbReference type="SMART" id="SM00458">
    <property type="entry name" value="RICIN"/>
    <property type="match status" value="1"/>
</dbReference>
<keyword evidence="22" id="KW-1185">Reference proteome</keyword>
<comment type="similarity">
    <text evidence="4">Belongs to the glycosyltransferase 2 family. GalNAc-T subfamily.</text>
</comment>
<dbReference type="CDD" id="cd23433">
    <property type="entry name" value="beta-trefoil_Ricin_GALNT1-like"/>
    <property type="match status" value="1"/>
</dbReference>
<evidence type="ECO:0000256" key="9">
    <source>
        <dbReference type="ARBA" id="ARBA00022723"/>
    </source>
</evidence>
<keyword evidence="7" id="KW-0808">Transferase</keyword>
<keyword evidence="9" id="KW-0479">Metal-binding</keyword>
<keyword evidence="11" id="KW-0735">Signal-anchor</keyword>
<keyword evidence="14" id="KW-0472">Membrane</keyword>
<evidence type="ECO:0000256" key="12">
    <source>
        <dbReference type="ARBA" id="ARBA00022989"/>
    </source>
</evidence>
<evidence type="ECO:0000256" key="5">
    <source>
        <dbReference type="ARBA" id="ARBA00012644"/>
    </source>
</evidence>
<evidence type="ECO:0000313" key="21">
    <source>
        <dbReference type="EMBL" id="CAG7786717.1"/>
    </source>
</evidence>
<dbReference type="FunFam" id="3.90.550.10:FF:000005">
    <property type="entry name" value="Polypeptide N-acetylgalactosaminyltransferase"/>
    <property type="match status" value="1"/>
</dbReference>
<keyword evidence="16" id="KW-0325">Glycoprotein</keyword>
<dbReference type="InterPro" id="IPR000772">
    <property type="entry name" value="Ricin_B_lectin"/>
</dbReference>
<reference evidence="21" key="1">
    <citation type="submission" date="2021-06" db="EMBL/GenBank/DDBJ databases">
        <authorList>
            <person name="Hodson N. C."/>
            <person name="Mongue J. A."/>
            <person name="Jaron S. K."/>
        </authorList>
    </citation>
    <scope>NUCLEOTIDE SEQUENCE</scope>
</reference>
<dbReference type="InterPro" id="IPR001173">
    <property type="entry name" value="Glyco_trans_2-like"/>
</dbReference>
<evidence type="ECO:0000256" key="16">
    <source>
        <dbReference type="ARBA" id="ARBA00023180"/>
    </source>
</evidence>
<feature type="domain" description="Ricin B lectin" evidence="20">
    <location>
        <begin position="473"/>
        <end position="595"/>
    </location>
</feature>
<keyword evidence="8" id="KW-0812">Transmembrane</keyword>
<evidence type="ECO:0000256" key="7">
    <source>
        <dbReference type="ARBA" id="ARBA00022679"/>
    </source>
</evidence>
<dbReference type="GO" id="GO:0004653">
    <property type="term" value="F:polypeptide N-acetylgalactosaminyltransferase activity"/>
    <property type="evidence" value="ECO:0007669"/>
    <property type="project" value="UniProtKB-EC"/>
</dbReference>
<evidence type="ECO:0000256" key="19">
    <source>
        <dbReference type="ARBA" id="ARBA00052209"/>
    </source>
</evidence>
<evidence type="ECO:0000256" key="14">
    <source>
        <dbReference type="ARBA" id="ARBA00023136"/>
    </source>
</evidence>
<accession>A0A8J2P9Y7</accession>
<dbReference type="Pfam" id="PF00652">
    <property type="entry name" value="Ricin_B_lectin"/>
    <property type="match status" value="1"/>
</dbReference>
<dbReference type="GO" id="GO:0046872">
    <property type="term" value="F:metal ion binding"/>
    <property type="evidence" value="ECO:0007669"/>
    <property type="project" value="UniProtKB-KW"/>
</dbReference>
<evidence type="ECO:0000259" key="20">
    <source>
        <dbReference type="SMART" id="SM00458"/>
    </source>
</evidence>
<evidence type="ECO:0000256" key="6">
    <source>
        <dbReference type="ARBA" id="ARBA00022676"/>
    </source>
</evidence>
<evidence type="ECO:0000256" key="15">
    <source>
        <dbReference type="ARBA" id="ARBA00023157"/>
    </source>
</evidence>
<dbReference type="PROSITE" id="PS50231">
    <property type="entry name" value="RICIN_B_LECTIN"/>
    <property type="match status" value="1"/>
</dbReference>
<dbReference type="GO" id="GO:0000139">
    <property type="term" value="C:Golgi membrane"/>
    <property type="evidence" value="ECO:0007669"/>
    <property type="project" value="UniProtKB-SubCell"/>
</dbReference>
<evidence type="ECO:0000256" key="11">
    <source>
        <dbReference type="ARBA" id="ARBA00022968"/>
    </source>
</evidence>
<dbReference type="EC" id="2.4.1.41" evidence="5"/>
<keyword evidence="6" id="KW-0328">Glycosyltransferase</keyword>
<evidence type="ECO:0000313" key="22">
    <source>
        <dbReference type="Proteomes" id="UP000708208"/>
    </source>
</evidence>
<evidence type="ECO:0000256" key="10">
    <source>
        <dbReference type="ARBA" id="ARBA00022734"/>
    </source>
</evidence>
<comment type="caution">
    <text evidence="21">The sequence shown here is derived from an EMBL/GenBank/DDBJ whole genome shotgun (WGS) entry which is preliminary data.</text>
</comment>
<evidence type="ECO:0000256" key="4">
    <source>
        <dbReference type="ARBA" id="ARBA00005680"/>
    </source>
</evidence>
<comment type="catalytic activity">
    <reaction evidence="18">
        <text>L-threonyl-[protein] + UDP-N-acetyl-alpha-D-galactosamine = a 3-O-[N-acetyl-alpha-D-galactosaminyl]-L-threonyl-[protein] + UDP + H(+)</text>
        <dbReference type="Rhea" id="RHEA:52424"/>
        <dbReference type="Rhea" id="RHEA-COMP:11060"/>
        <dbReference type="Rhea" id="RHEA-COMP:11689"/>
        <dbReference type="ChEBI" id="CHEBI:15378"/>
        <dbReference type="ChEBI" id="CHEBI:30013"/>
        <dbReference type="ChEBI" id="CHEBI:58223"/>
        <dbReference type="ChEBI" id="CHEBI:67138"/>
        <dbReference type="ChEBI" id="CHEBI:87075"/>
        <dbReference type="EC" id="2.4.1.41"/>
    </reaction>
</comment>
<sequence>MRVRMQTCKIILATSLIWFLIDVVLLLYYTDCVGSGCSKAVDSKGPSADSLVHSNNNDNVDSIIGDEGTGGGDVENHDFSSYPRSKLHGWEPAPVVRENHGSPGEMGKAVKLPPAVERLVSDKFKLNQFNVLASDAISLNRSLPDVRLSGCKSKTYPKYLPDTSIIIVFHNEAWSTLLRTVHSVINRSPHTLVKEIILVDDASERDFLGKQLEKYIQSLPISVRLFRTGKRSGLIRARLLGAKNAKGAVLTFLDAHCECTEGWLEPLLGEIALDRKSVVCPIIDVISDNNFEYVTASDLTWGGFNWKLNFRWYRVPQREMERRNGDRTLPLLTPTMAGGLFSIDRDYFYDLGSYDTGMDIWGGENLEMSFRVWQCGGVLKIATCSHVGHVFRDKSPYTFPGGVSKIILHNTARVATVWLDDWKQFYFEMSPGARTVDIGDVTERLKLRKDLKCKSFKWYLENIYPESPMPLAYYYLGEIRNDDTQYCLDTMGRKSGELVGMGYCHGLGGNQVFAYTKRQQIMSDDNCLDSTGSSTVKLVRCHGLGGNQAWHYSRTEQIIKHVASGKCLSKPNSNDLTTPILASCDGSASQQWLMDSKFKWQANNN</sequence>
<keyword evidence="17" id="KW-0464">Manganese</keyword>
<keyword evidence="10" id="KW-0430">Lectin</keyword>
<dbReference type="AlphaFoldDB" id="A0A8J2P9Y7"/>
<dbReference type="Proteomes" id="UP000708208">
    <property type="component" value="Unassembled WGS sequence"/>
</dbReference>
<dbReference type="InterPro" id="IPR045885">
    <property type="entry name" value="GalNAc-T"/>
</dbReference>
<evidence type="ECO:0000256" key="13">
    <source>
        <dbReference type="ARBA" id="ARBA00023034"/>
    </source>
</evidence>
<dbReference type="GO" id="GO:0030246">
    <property type="term" value="F:carbohydrate binding"/>
    <property type="evidence" value="ECO:0007669"/>
    <property type="project" value="UniProtKB-KW"/>
</dbReference>
<dbReference type="GO" id="GO:0006493">
    <property type="term" value="P:protein O-linked glycosylation"/>
    <property type="evidence" value="ECO:0007669"/>
    <property type="project" value="TreeGrafter"/>
</dbReference>
<evidence type="ECO:0000256" key="3">
    <source>
        <dbReference type="ARBA" id="ARBA00004922"/>
    </source>
</evidence>
<dbReference type="CDD" id="cd02510">
    <property type="entry name" value="pp-GalNAc-T"/>
    <property type="match status" value="1"/>
</dbReference>
<proteinExistence type="inferred from homology"/>
<gene>
    <name evidence="21" type="ORF">AFUS01_LOCUS25272</name>
</gene>
<evidence type="ECO:0000256" key="8">
    <source>
        <dbReference type="ARBA" id="ARBA00022692"/>
    </source>
</evidence>
<comment type="subcellular location">
    <subcellularLocation>
        <location evidence="2">Golgi apparatus membrane</location>
        <topology evidence="2">Single-pass type II membrane protein</topology>
    </subcellularLocation>
</comment>
<evidence type="ECO:0000256" key="2">
    <source>
        <dbReference type="ARBA" id="ARBA00004323"/>
    </source>
</evidence>
<evidence type="ECO:0000256" key="17">
    <source>
        <dbReference type="ARBA" id="ARBA00023211"/>
    </source>
</evidence>
<dbReference type="PANTHER" id="PTHR11675">
    <property type="entry name" value="N-ACETYLGALACTOSAMINYLTRANSFERASE"/>
    <property type="match status" value="1"/>
</dbReference>
<dbReference type="OrthoDB" id="5988548at2759"/>
<keyword evidence="15" id="KW-1015">Disulfide bond</keyword>
<comment type="pathway">
    <text evidence="3">Protein modification; protein glycosylation.</text>
</comment>
<dbReference type="EMBL" id="CAJVCH010323833">
    <property type="protein sequence ID" value="CAG7786717.1"/>
    <property type="molecule type" value="Genomic_DNA"/>
</dbReference>
<evidence type="ECO:0000256" key="18">
    <source>
        <dbReference type="ARBA" id="ARBA00050905"/>
    </source>
</evidence>
<name>A0A8J2P9Y7_9HEXA</name>
<keyword evidence="13" id="KW-0333">Golgi apparatus</keyword>
<comment type="cofactor">
    <cofactor evidence="1">
        <name>Mn(2+)</name>
        <dbReference type="ChEBI" id="CHEBI:29035"/>
    </cofactor>
</comment>
<keyword evidence="12" id="KW-1133">Transmembrane helix</keyword>
<dbReference type="FunFam" id="2.80.10.50:FF:000047">
    <property type="entry name" value="Polypeptide N-acetylgalactosaminyltransferase"/>
    <property type="match status" value="1"/>
</dbReference>
<dbReference type="PANTHER" id="PTHR11675:SF101">
    <property type="entry name" value="POLYPEPTIDE N-ACETYLGALACTOSAMINYLTRANSFERASE 5"/>
    <property type="match status" value="1"/>
</dbReference>
<evidence type="ECO:0000256" key="1">
    <source>
        <dbReference type="ARBA" id="ARBA00001936"/>
    </source>
</evidence>